<name>A0A9D3LYV8_ANGAN</name>
<protein>
    <recommendedName>
        <fullName evidence="3">AMP-dependent synthetase/ligase domain-containing protein</fullName>
    </recommendedName>
</protein>
<gene>
    <name evidence="1" type="ORF">ANANG_G00205710</name>
</gene>
<evidence type="ECO:0000313" key="2">
    <source>
        <dbReference type="Proteomes" id="UP001044222"/>
    </source>
</evidence>
<dbReference type="Proteomes" id="UP001044222">
    <property type="component" value="Chromosome 11"/>
</dbReference>
<proteinExistence type="predicted"/>
<accession>A0A9D3LYV8</accession>
<evidence type="ECO:0000313" key="1">
    <source>
        <dbReference type="EMBL" id="KAG5839507.1"/>
    </source>
</evidence>
<sequence>MLIGDKRKFLSMLLTLKCACNAETMEPTDELSLEAVEYCQQLGSQATKVSDIIGGKDKEIYRSIQEGIDHVNSRAISNAQRIQKWAVLGRDFSIAGGELGPTMKLRRSVVLEMYHKEIESFYTE</sequence>
<evidence type="ECO:0008006" key="3">
    <source>
        <dbReference type="Google" id="ProtNLM"/>
    </source>
</evidence>
<comment type="caution">
    <text evidence="1">The sequence shown here is derived from an EMBL/GenBank/DDBJ whole genome shotgun (WGS) entry which is preliminary data.</text>
</comment>
<reference evidence="1" key="1">
    <citation type="submission" date="2021-01" db="EMBL/GenBank/DDBJ databases">
        <title>A chromosome-scale assembly of European eel, Anguilla anguilla.</title>
        <authorList>
            <person name="Henkel C."/>
            <person name="Jong-Raadsen S.A."/>
            <person name="Dufour S."/>
            <person name="Weltzien F.-A."/>
            <person name="Palstra A.P."/>
            <person name="Pelster B."/>
            <person name="Spaink H.P."/>
            <person name="Van Den Thillart G.E."/>
            <person name="Jansen H."/>
            <person name="Zahm M."/>
            <person name="Klopp C."/>
            <person name="Cedric C."/>
            <person name="Louis A."/>
            <person name="Berthelot C."/>
            <person name="Parey E."/>
            <person name="Roest Crollius H."/>
            <person name="Montfort J."/>
            <person name="Robinson-Rechavi M."/>
            <person name="Bucao C."/>
            <person name="Bouchez O."/>
            <person name="Gislard M."/>
            <person name="Lluch J."/>
            <person name="Milhes M."/>
            <person name="Lampietro C."/>
            <person name="Lopez Roques C."/>
            <person name="Donnadieu C."/>
            <person name="Braasch I."/>
            <person name="Desvignes T."/>
            <person name="Postlethwait J."/>
            <person name="Bobe J."/>
            <person name="Guiguen Y."/>
            <person name="Dirks R."/>
        </authorList>
    </citation>
    <scope>NUCLEOTIDE SEQUENCE</scope>
    <source>
        <strain evidence="1">Tag_6206</strain>
        <tissue evidence="1">Liver</tissue>
    </source>
</reference>
<dbReference type="AlphaFoldDB" id="A0A9D3LYV8"/>
<dbReference type="EMBL" id="JAFIRN010000011">
    <property type="protein sequence ID" value="KAG5839507.1"/>
    <property type="molecule type" value="Genomic_DNA"/>
</dbReference>
<keyword evidence="2" id="KW-1185">Reference proteome</keyword>
<organism evidence="1 2">
    <name type="scientific">Anguilla anguilla</name>
    <name type="common">European freshwater eel</name>
    <name type="synonym">Muraena anguilla</name>
    <dbReference type="NCBI Taxonomy" id="7936"/>
    <lineage>
        <taxon>Eukaryota</taxon>
        <taxon>Metazoa</taxon>
        <taxon>Chordata</taxon>
        <taxon>Craniata</taxon>
        <taxon>Vertebrata</taxon>
        <taxon>Euteleostomi</taxon>
        <taxon>Actinopterygii</taxon>
        <taxon>Neopterygii</taxon>
        <taxon>Teleostei</taxon>
        <taxon>Anguilliformes</taxon>
        <taxon>Anguillidae</taxon>
        <taxon>Anguilla</taxon>
    </lineage>
</organism>